<keyword evidence="2" id="KW-1133">Transmembrane helix</keyword>
<sequence length="72" mass="8540">MWQSLSEQLPPLSVWVAAALSFVLPLFFSWLMQILHKQADPPWLQKERHQQQQKKQTTRPSQQQKQKTARSN</sequence>
<gene>
    <name evidence="3" type="ORF">skT53_18200</name>
</gene>
<evidence type="ECO:0000313" key="3">
    <source>
        <dbReference type="EMBL" id="BCJ86835.1"/>
    </source>
</evidence>
<evidence type="ECO:0000256" key="2">
    <source>
        <dbReference type="SAM" id="Phobius"/>
    </source>
</evidence>
<keyword evidence="2" id="KW-0472">Membrane</keyword>
<keyword evidence="2" id="KW-0812">Transmembrane</keyword>
<evidence type="ECO:0000313" key="4">
    <source>
        <dbReference type="Proteomes" id="UP000593802"/>
    </source>
</evidence>
<dbReference type="Proteomes" id="UP000593802">
    <property type="component" value="Chromosome"/>
</dbReference>
<protein>
    <submittedName>
        <fullName evidence="3">Uncharacterized protein</fullName>
    </submittedName>
</protein>
<dbReference type="KEGG" id="eff:skT53_18200"/>
<feature type="region of interest" description="Disordered" evidence="1">
    <location>
        <begin position="43"/>
        <end position="72"/>
    </location>
</feature>
<feature type="transmembrane region" description="Helical" evidence="2">
    <location>
        <begin position="12"/>
        <end position="31"/>
    </location>
</feature>
<reference evidence="3 4" key="1">
    <citation type="submission" date="2020-08" db="EMBL/GenBank/DDBJ databases">
        <title>Complete Genome Sequence of Effusibacillus dendaii Strain skT53, Isolated from Farmland soil.</title>
        <authorList>
            <person name="Konishi T."/>
            <person name="Kawasaki H."/>
        </authorList>
    </citation>
    <scope>NUCLEOTIDE SEQUENCE [LARGE SCALE GENOMIC DNA]</scope>
    <source>
        <strain evidence="4">skT53</strain>
    </source>
</reference>
<feature type="compositionally biased region" description="Low complexity" evidence="1">
    <location>
        <begin position="53"/>
        <end position="66"/>
    </location>
</feature>
<name>A0A7I8D9S6_9BACL</name>
<dbReference type="EMBL" id="AP023366">
    <property type="protein sequence ID" value="BCJ86835.1"/>
    <property type="molecule type" value="Genomic_DNA"/>
</dbReference>
<proteinExistence type="predicted"/>
<keyword evidence="4" id="KW-1185">Reference proteome</keyword>
<accession>A0A7I8D9S6</accession>
<evidence type="ECO:0000256" key="1">
    <source>
        <dbReference type="SAM" id="MobiDB-lite"/>
    </source>
</evidence>
<dbReference type="RefSeq" id="WP_200760793.1">
    <property type="nucleotide sequence ID" value="NZ_AP023366.1"/>
</dbReference>
<organism evidence="3 4">
    <name type="scientific">Effusibacillus dendaii</name>
    <dbReference type="NCBI Taxonomy" id="2743772"/>
    <lineage>
        <taxon>Bacteria</taxon>
        <taxon>Bacillati</taxon>
        <taxon>Bacillota</taxon>
        <taxon>Bacilli</taxon>
        <taxon>Bacillales</taxon>
        <taxon>Alicyclobacillaceae</taxon>
        <taxon>Effusibacillus</taxon>
    </lineage>
</organism>
<dbReference type="AlphaFoldDB" id="A0A7I8D9S6"/>